<keyword evidence="4 7" id="KW-0443">Lipid metabolism</keyword>
<feature type="region of interest" description="Disordered" evidence="8">
    <location>
        <begin position="70"/>
        <end position="108"/>
    </location>
</feature>
<evidence type="ECO:0000256" key="5">
    <source>
        <dbReference type="ARBA" id="ARBA00023160"/>
    </source>
</evidence>
<dbReference type="InterPro" id="IPR001249">
    <property type="entry name" value="AcCoA_biotinCC"/>
</dbReference>
<evidence type="ECO:0000256" key="6">
    <source>
        <dbReference type="ARBA" id="ARBA00023267"/>
    </source>
</evidence>
<feature type="region of interest" description="Disordered" evidence="8">
    <location>
        <begin position="1"/>
        <end position="26"/>
    </location>
</feature>
<dbReference type="Gene3D" id="2.40.50.100">
    <property type="match status" value="1"/>
</dbReference>
<dbReference type="GO" id="GO:0009317">
    <property type="term" value="C:acetyl-CoA carboxylase complex"/>
    <property type="evidence" value="ECO:0007669"/>
    <property type="project" value="InterPro"/>
</dbReference>
<accession>A0A9Q9MH87</accession>
<evidence type="ECO:0000256" key="1">
    <source>
        <dbReference type="ARBA" id="ARBA00005194"/>
    </source>
</evidence>
<dbReference type="InterPro" id="IPR000089">
    <property type="entry name" value="Biotin_lipoyl"/>
</dbReference>
<dbReference type="AlphaFoldDB" id="A0A9Q9MH87"/>
<dbReference type="EMBL" id="CP073767">
    <property type="protein sequence ID" value="UWZ52391.1"/>
    <property type="molecule type" value="Genomic_DNA"/>
</dbReference>
<dbReference type="Pfam" id="PF00364">
    <property type="entry name" value="Biotin_lipoyl"/>
    <property type="match status" value="1"/>
</dbReference>
<evidence type="ECO:0000313" key="10">
    <source>
        <dbReference type="EMBL" id="UWZ52391.1"/>
    </source>
</evidence>
<evidence type="ECO:0000256" key="4">
    <source>
        <dbReference type="ARBA" id="ARBA00023098"/>
    </source>
</evidence>
<evidence type="ECO:0000256" key="2">
    <source>
        <dbReference type="ARBA" id="ARBA00022516"/>
    </source>
</evidence>
<dbReference type="PROSITE" id="PS00188">
    <property type="entry name" value="BIOTIN"/>
    <property type="match status" value="1"/>
</dbReference>
<dbReference type="InterPro" id="IPR011053">
    <property type="entry name" value="Single_hybrid_motif"/>
</dbReference>
<dbReference type="PANTHER" id="PTHR47597">
    <property type="entry name" value="IS A MEMBER OF THE PF|00364 BIOTIN-REQUIRING ENZYMES FAMILY-RELATED"/>
    <property type="match status" value="1"/>
</dbReference>
<name>A0A9Q9MH87_9ACTN</name>
<sequence>MTTTADTNGRRTTDTTDRRPAEDGASSLVHALREAAAAVGALLDRTGPRPQALTVRAGDVAIDIAWPGAPSAAPAPPPAAASNAPATAHGPAAASQAADAPREPTGGRYVTAPTVGTFYRAPTPGGAPFVEEHGTVVAGQQVAIVEAMKLMIPVEAELSGRIVRVCRQDGDPVEYGEPLFEVAPL</sequence>
<dbReference type="InterPro" id="IPR001882">
    <property type="entry name" value="Biotin_BS"/>
</dbReference>
<dbReference type="GO" id="GO:0003989">
    <property type="term" value="F:acetyl-CoA carboxylase activity"/>
    <property type="evidence" value="ECO:0007669"/>
    <property type="project" value="InterPro"/>
</dbReference>
<evidence type="ECO:0000256" key="8">
    <source>
        <dbReference type="SAM" id="MobiDB-lite"/>
    </source>
</evidence>
<reference evidence="10" key="1">
    <citation type="submission" date="2021-04" db="EMBL/GenBank/DDBJ databases">
        <title>Dactylosporangium aurantiacum NRRL B-8018 full assembly.</title>
        <authorList>
            <person name="Hartkoorn R.C."/>
            <person name="Beaudoing E."/>
            <person name="Hot D."/>
        </authorList>
    </citation>
    <scope>NUCLEOTIDE SEQUENCE</scope>
    <source>
        <strain evidence="10">NRRL B-8018</strain>
    </source>
</reference>
<keyword evidence="6 7" id="KW-0092">Biotin</keyword>
<dbReference type="PANTHER" id="PTHR47597:SF1">
    <property type="entry name" value="IS A MEMBER OF THE PF|00364 BIOTIN-REQUIRING ENZYMES FAMILY-RELATED"/>
    <property type="match status" value="1"/>
</dbReference>
<dbReference type="OrthoDB" id="9811735at2"/>
<dbReference type="PRINTS" id="PR01071">
    <property type="entry name" value="ACOABIOTINCC"/>
</dbReference>
<dbReference type="PROSITE" id="PS50968">
    <property type="entry name" value="BIOTINYL_LIPOYL"/>
    <property type="match status" value="1"/>
</dbReference>
<dbReference type="Proteomes" id="UP001058003">
    <property type="component" value="Chromosome"/>
</dbReference>
<feature type="compositionally biased region" description="Low complexity" evidence="8">
    <location>
        <begin position="80"/>
        <end position="99"/>
    </location>
</feature>
<evidence type="ECO:0000259" key="9">
    <source>
        <dbReference type="PROSITE" id="PS50968"/>
    </source>
</evidence>
<dbReference type="CDD" id="cd06850">
    <property type="entry name" value="biotinyl_domain"/>
    <property type="match status" value="1"/>
</dbReference>
<comment type="function">
    <text evidence="7">This protein is a component of the acetyl coenzyme A carboxylase complex; first, biotin carboxylase catalyzes the carboxylation of the carrier protein and then the transcarboxylase transfers the carboxyl group to form malonyl-CoA.</text>
</comment>
<feature type="compositionally biased region" description="Basic and acidic residues" evidence="8">
    <location>
        <begin position="8"/>
        <end position="22"/>
    </location>
</feature>
<dbReference type="RefSeq" id="WP_052386125.1">
    <property type="nucleotide sequence ID" value="NZ_CP073767.1"/>
</dbReference>
<keyword evidence="2 7" id="KW-0444">Lipid biosynthesis</keyword>
<gene>
    <name evidence="10" type="ORF">Daura_37910</name>
</gene>
<keyword evidence="11" id="KW-1185">Reference proteome</keyword>
<dbReference type="SUPFAM" id="SSF51230">
    <property type="entry name" value="Single hybrid motif"/>
    <property type="match status" value="1"/>
</dbReference>
<dbReference type="GO" id="GO:0006633">
    <property type="term" value="P:fatty acid biosynthetic process"/>
    <property type="evidence" value="ECO:0007669"/>
    <property type="project" value="UniProtKB-KW"/>
</dbReference>
<evidence type="ECO:0000256" key="7">
    <source>
        <dbReference type="RuleBase" id="RU364072"/>
    </source>
</evidence>
<evidence type="ECO:0000256" key="3">
    <source>
        <dbReference type="ARBA" id="ARBA00022832"/>
    </source>
</evidence>
<comment type="pathway">
    <text evidence="1 7">Lipid metabolism; fatty acid biosynthesis.</text>
</comment>
<keyword evidence="5 7" id="KW-0275">Fatty acid biosynthesis</keyword>
<keyword evidence="3 7" id="KW-0276">Fatty acid metabolism</keyword>
<evidence type="ECO:0000313" key="11">
    <source>
        <dbReference type="Proteomes" id="UP001058003"/>
    </source>
</evidence>
<dbReference type="InterPro" id="IPR053217">
    <property type="entry name" value="ACC_Biotin_Carrier"/>
</dbReference>
<dbReference type="KEGG" id="daur:Daura_37910"/>
<proteinExistence type="predicted"/>
<feature type="domain" description="Lipoyl-binding" evidence="9">
    <location>
        <begin position="107"/>
        <end position="183"/>
    </location>
</feature>
<protein>
    <recommendedName>
        <fullName evidence="7">Biotin carboxyl carrier protein of acetyl-CoA carboxylase</fullName>
    </recommendedName>
</protein>
<organism evidence="10 11">
    <name type="scientific">Dactylosporangium aurantiacum</name>
    <dbReference type="NCBI Taxonomy" id="35754"/>
    <lineage>
        <taxon>Bacteria</taxon>
        <taxon>Bacillati</taxon>
        <taxon>Actinomycetota</taxon>
        <taxon>Actinomycetes</taxon>
        <taxon>Micromonosporales</taxon>
        <taxon>Micromonosporaceae</taxon>
        <taxon>Dactylosporangium</taxon>
    </lineage>
</organism>